<feature type="transmembrane region" description="Helical" evidence="1">
    <location>
        <begin position="85"/>
        <end position="107"/>
    </location>
</feature>
<dbReference type="Proteomes" id="UP001642464">
    <property type="component" value="Unassembled WGS sequence"/>
</dbReference>
<keyword evidence="3" id="KW-1185">Reference proteome</keyword>
<name>A0ABP0JV19_9DINO</name>
<keyword evidence="1" id="KW-0472">Membrane</keyword>
<organism evidence="2 3">
    <name type="scientific">Durusdinium trenchii</name>
    <dbReference type="NCBI Taxonomy" id="1381693"/>
    <lineage>
        <taxon>Eukaryota</taxon>
        <taxon>Sar</taxon>
        <taxon>Alveolata</taxon>
        <taxon>Dinophyceae</taxon>
        <taxon>Suessiales</taxon>
        <taxon>Symbiodiniaceae</taxon>
        <taxon>Durusdinium</taxon>
    </lineage>
</organism>
<dbReference type="EMBL" id="CAXAMM010008635">
    <property type="protein sequence ID" value="CAK9017973.1"/>
    <property type="molecule type" value="Genomic_DNA"/>
</dbReference>
<accession>A0ABP0JV19</accession>
<gene>
    <name evidence="2" type="ORF">SCF082_LOCUS13890</name>
</gene>
<feature type="transmembrane region" description="Helical" evidence="1">
    <location>
        <begin position="47"/>
        <end position="73"/>
    </location>
</feature>
<sequence length="189" mass="20437">MVFMANGIWLPLYVNLCFGWALIVIIVYLGYLLSVYRDLNSKTASSFWEWLSFCAGIACNASWVLVATCANAFTFAGVLGWKDSFGVAGTPTAAAVVVVAVSVIGIFKAVLRSDLVVCWALAGVYRMQTGSDPDAFPEGALDRQLALGMEMGHCLSFRWTVVNASQMMADGTLDFLSQKAQRRPTGPSI</sequence>
<keyword evidence="1" id="KW-1133">Transmembrane helix</keyword>
<comment type="caution">
    <text evidence="2">The sequence shown here is derived from an EMBL/GenBank/DDBJ whole genome shotgun (WGS) entry which is preliminary data.</text>
</comment>
<keyword evidence="1" id="KW-0812">Transmembrane</keyword>
<evidence type="ECO:0000313" key="2">
    <source>
        <dbReference type="EMBL" id="CAK9017973.1"/>
    </source>
</evidence>
<evidence type="ECO:0000313" key="3">
    <source>
        <dbReference type="Proteomes" id="UP001642464"/>
    </source>
</evidence>
<evidence type="ECO:0000256" key="1">
    <source>
        <dbReference type="SAM" id="Phobius"/>
    </source>
</evidence>
<reference evidence="2 3" key="1">
    <citation type="submission" date="2024-02" db="EMBL/GenBank/DDBJ databases">
        <authorList>
            <person name="Chen Y."/>
            <person name="Shah S."/>
            <person name="Dougan E. K."/>
            <person name="Thang M."/>
            <person name="Chan C."/>
        </authorList>
    </citation>
    <scope>NUCLEOTIDE SEQUENCE [LARGE SCALE GENOMIC DNA]</scope>
</reference>
<feature type="transmembrane region" description="Helical" evidence="1">
    <location>
        <begin position="12"/>
        <end position="35"/>
    </location>
</feature>
<proteinExistence type="predicted"/>
<protein>
    <submittedName>
        <fullName evidence="2">Uncharacterized protein</fullName>
    </submittedName>
</protein>